<keyword evidence="5" id="KW-1185">Reference proteome</keyword>
<gene>
    <name evidence="4" type="ORF">P3X46_022293</name>
</gene>
<evidence type="ECO:0008006" key="6">
    <source>
        <dbReference type="Google" id="ProtNLM"/>
    </source>
</evidence>
<dbReference type="Proteomes" id="UP001174677">
    <property type="component" value="Chromosome 13"/>
</dbReference>
<keyword evidence="2" id="KW-0677">Repeat</keyword>
<feature type="repeat" description="PPR" evidence="3">
    <location>
        <begin position="57"/>
        <end position="91"/>
    </location>
</feature>
<evidence type="ECO:0000313" key="5">
    <source>
        <dbReference type="Proteomes" id="UP001174677"/>
    </source>
</evidence>
<dbReference type="PANTHER" id="PTHR47941">
    <property type="entry name" value="PENTATRICOPEPTIDE REPEAT-CONTAINING PROTEIN 3, MITOCHONDRIAL"/>
    <property type="match status" value="1"/>
</dbReference>
<name>A0ABQ9L7G9_HEVBR</name>
<evidence type="ECO:0000256" key="3">
    <source>
        <dbReference type="PROSITE-ProRule" id="PRU00708"/>
    </source>
</evidence>
<organism evidence="4 5">
    <name type="scientific">Hevea brasiliensis</name>
    <name type="common">Para rubber tree</name>
    <name type="synonym">Siphonia brasiliensis</name>
    <dbReference type="NCBI Taxonomy" id="3981"/>
    <lineage>
        <taxon>Eukaryota</taxon>
        <taxon>Viridiplantae</taxon>
        <taxon>Streptophyta</taxon>
        <taxon>Embryophyta</taxon>
        <taxon>Tracheophyta</taxon>
        <taxon>Spermatophyta</taxon>
        <taxon>Magnoliopsida</taxon>
        <taxon>eudicotyledons</taxon>
        <taxon>Gunneridae</taxon>
        <taxon>Pentapetalae</taxon>
        <taxon>rosids</taxon>
        <taxon>fabids</taxon>
        <taxon>Malpighiales</taxon>
        <taxon>Euphorbiaceae</taxon>
        <taxon>Crotonoideae</taxon>
        <taxon>Micrandreae</taxon>
        <taxon>Hevea</taxon>
    </lineage>
</organism>
<protein>
    <recommendedName>
        <fullName evidence="6">Pentacotripeptide-repeat region of PRORP domain-containing protein</fullName>
    </recommendedName>
</protein>
<feature type="repeat" description="PPR" evidence="3">
    <location>
        <begin position="22"/>
        <end position="56"/>
    </location>
</feature>
<comment type="similarity">
    <text evidence="1">Belongs to the PPR family. P subfamily.</text>
</comment>
<reference evidence="4" key="1">
    <citation type="journal article" date="2023" name="Plant Biotechnol. J.">
        <title>Chromosome-level wild Hevea brasiliensis genome provides new tools for genomic-assisted breeding and valuable loci to elevate rubber yield.</title>
        <authorList>
            <person name="Cheng H."/>
            <person name="Song X."/>
            <person name="Hu Y."/>
            <person name="Wu T."/>
            <person name="Yang Q."/>
            <person name="An Z."/>
            <person name="Feng S."/>
            <person name="Deng Z."/>
            <person name="Wu W."/>
            <person name="Zeng X."/>
            <person name="Tu M."/>
            <person name="Wang X."/>
            <person name="Huang H."/>
        </authorList>
    </citation>
    <scope>NUCLEOTIDE SEQUENCE</scope>
    <source>
        <strain evidence="4">MT/VB/25A 57/8</strain>
    </source>
</reference>
<dbReference type="InterPro" id="IPR002885">
    <property type="entry name" value="PPR_rpt"/>
</dbReference>
<proteinExistence type="inferred from homology"/>
<sequence>MKQYHTVISLSRTIESLGISHNIYSLSILINCFCRLHLVNFGFSILGKIIKFGLEPNTVTFTTLIKGLCIDGKINGAVDFFNDMVAGGYQPNTRTYNVIVNALCKCGKKKYEAYKVFRGMKKSGCLPNDCCYNVIIQGFLKHKDVSKATQLINEMVDKGFSAHATAFELVIHLSPNEDLIVRKLRNRSKFSKGANFK</sequence>
<dbReference type="EMBL" id="JARPOI010000013">
    <property type="protein sequence ID" value="KAJ9162528.1"/>
    <property type="molecule type" value="Genomic_DNA"/>
</dbReference>
<evidence type="ECO:0000313" key="4">
    <source>
        <dbReference type="EMBL" id="KAJ9162528.1"/>
    </source>
</evidence>
<dbReference type="Gene3D" id="1.25.40.10">
    <property type="entry name" value="Tetratricopeptide repeat domain"/>
    <property type="match status" value="2"/>
</dbReference>
<evidence type="ECO:0000256" key="1">
    <source>
        <dbReference type="ARBA" id="ARBA00007626"/>
    </source>
</evidence>
<comment type="caution">
    <text evidence="4">The sequence shown here is derived from an EMBL/GenBank/DDBJ whole genome shotgun (WGS) entry which is preliminary data.</text>
</comment>
<dbReference type="InterPro" id="IPR011990">
    <property type="entry name" value="TPR-like_helical_dom_sf"/>
</dbReference>
<dbReference type="Pfam" id="PF13041">
    <property type="entry name" value="PPR_2"/>
    <property type="match status" value="2"/>
</dbReference>
<feature type="repeat" description="PPR" evidence="3">
    <location>
        <begin position="92"/>
        <end position="127"/>
    </location>
</feature>
<dbReference type="NCBIfam" id="TIGR00756">
    <property type="entry name" value="PPR"/>
    <property type="match status" value="4"/>
</dbReference>
<dbReference type="PROSITE" id="PS51375">
    <property type="entry name" value="PPR"/>
    <property type="match status" value="4"/>
</dbReference>
<feature type="repeat" description="PPR" evidence="3">
    <location>
        <begin position="128"/>
        <end position="162"/>
    </location>
</feature>
<evidence type="ECO:0000256" key="2">
    <source>
        <dbReference type="ARBA" id="ARBA00022737"/>
    </source>
</evidence>
<dbReference type="Pfam" id="PF01535">
    <property type="entry name" value="PPR"/>
    <property type="match status" value="1"/>
</dbReference>
<accession>A0ABQ9L7G9</accession>